<dbReference type="InterPro" id="IPR036162">
    <property type="entry name" value="Resolvase-like_N_sf"/>
</dbReference>
<dbReference type="Pfam" id="PF00239">
    <property type="entry name" value="Resolvase"/>
    <property type="match status" value="1"/>
</dbReference>
<dbReference type="Gene3D" id="3.90.1750.20">
    <property type="entry name" value="Putative Large Serine Recombinase, Chain B, Domain 2"/>
    <property type="match status" value="1"/>
</dbReference>
<dbReference type="InterPro" id="IPR006119">
    <property type="entry name" value="Resolv_N"/>
</dbReference>
<dbReference type="Proteomes" id="UP000533639">
    <property type="component" value="Unassembled WGS sequence"/>
</dbReference>
<dbReference type="PROSITE" id="PS51736">
    <property type="entry name" value="RECOMBINASES_3"/>
    <property type="match status" value="1"/>
</dbReference>
<name>A0A9N8P0D5_9FLAO</name>
<feature type="coiled-coil region" evidence="3">
    <location>
        <begin position="371"/>
        <end position="405"/>
    </location>
</feature>
<evidence type="ECO:0000259" key="5">
    <source>
        <dbReference type="PROSITE" id="PS51737"/>
    </source>
</evidence>
<dbReference type="InterPro" id="IPR050639">
    <property type="entry name" value="SSR_resolvase"/>
</dbReference>
<keyword evidence="2" id="KW-0233">DNA recombination</keyword>
<accession>A0A9N8P0D5</accession>
<keyword evidence="7" id="KW-1185">Reference proteome</keyword>
<dbReference type="InterPro" id="IPR011109">
    <property type="entry name" value="DNA_bind_recombinase_dom"/>
</dbReference>
<feature type="domain" description="Recombinase" evidence="5">
    <location>
        <begin position="165"/>
        <end position="286"/>
    </location>
</feature>
<dbReference type="InterPro" id="IPR038109">
    <property type="entry name" value="DNA_bind_recomb_sf"/>
</dbReference>
<comment type="caution">
    <text evidence="6">The sequence shown here is derived from an EMBL/GenBank/DDBJ whole genome shotgun (WGS) entry which is preliminary data.</text>
</comment>
<dbReference type="InterPro" id="IPR025827">
    <property type="entry name" value="Zn_ribbon_recom_dom"/>
</dbReference>
<dbReference type="Pfam" id="PF07508">
    <property type="entry name" value="Recombinase"/>
    <property type="match status" value="1"/>
</dbReference>
<gene>
    <name evidence="6" type="ORF">FLAPXU55_00564</name>
</gene>
<dbReference type="GO" id="GO:0000150">
    <property type="term" value="F:DNA strand exchange activity"/>
    <property type="evidence" value="ECO:0007669"/>
    <property type="project" value="InterPro"/>
</dbReference>
<proteinExistence type="predicted"/>
<protein>
    <submittedName>
        <fullName evidence="6">Recombinase family protein</fullName>
    </submittedName>
</protein>
<evidence type="ECO:0000256" key="3">
    <source>
        <dbReference type="SAM" id="Coils"/>
    </source>
</evidence>
<dbReference type="PANTHER" id="PTHR30461">
    <property type="entry name" value="DNA-INVERTASE FROM LAMBDOID PROPHAGE"/>
    <property type="match status" value="1"/>
</dbReference>
<dbReference type="Gene3D" id="3.40.50.1390">
    <property type="entry name" value="Resolvase, N-terminal catalytic domain"/>
    <property type="match status" value="1"/>
</dbReference>
<evidence type="ECO:0000259" key="4">
    <source>
        <dbReference type="PROSITE" id="PS51736"/>
    </source>
</evidence>
<dbReference type="PROSITE" id="PS51737">
    <property type="entry name" value="RECOMBINASE_DNA_BIND"/>
    <property type="match status" value="1"/>
</dbReference>
<evidence type="ECO:0000313" key="6">
    <source>
        <dbReference type="EMBL" id="CAC9972885.1"/>
    </source>
</evidence>
<evidence type="ECO:0000256" key="2">
    <source>
        <dbReference type="ARBA" id="ARBA00023172"/>
    </source>
</evidence>
<reference evidence="6 7" key="1">
    <citation type="submission" date="2020-06" db="EMBL/GenBank/DDBJ databases">
        <authorList>
            <person name="Criscuolo A."/>
        </authorList>
    </citation>
    <scope>NUCLEOTIDE SEQUENCE [LARGE SCALE GENOMIC DNA]</scope>
    <source>
        <strain evidence="6">PXU-55</strain>
    </source>
</reference>
<feature type="domain" description="Resolvase/invertase-type recombinase catalytic" evidence="4">
    <location>
        <begin position="3"/>
        <end position="156"/>
    </location>
</feature>
<dbReference type="GO" id="GO:0003677">
    <property type="term" value="F:DNA binding"/>
    <property type="evidence" value="ECO:0007669"/>
    <property type="project" value="UniProtKB-KW"/>
</dbReference>
<dbReference type="PANTHER" id="PTHR30461:SF2">
    <property type="entry name" value="SERINE RECOMBINASE PINE-RELATED"/>
    <property type="match status" value="1"/>
</dbReference>
<dbReference type="CDD" id="cd03768">
    <property type="entry name" value="SR_ResInv"/>
    <property type="match status" value="1"/>
</dbReference>
<dbReference type="AlphaFoldDB" id="A0A9N8P0D5"/>
<dbReference type="SMART" id="SM00857">
    <property type="entry name" value="Resolvase"/>
    <property type="match status" value="1"/>
</dbReference>
<dbReference type="EMBL" id="CAIJDE010000028">
    <property type="protein sequence ID" value="CAC9972885.1"/>
    <property type="molecule type" value="Genomic_DNA"/>
</dbReference>
<evidence type="ECO:0000313" key="7">
    <source>
        <dbReference type="Proteomes" id="UP000533639"/>
    </source>
</evidence>
<sequence length="594" mass="68005">MGKVAIYARVSTIEKQDYKRQISDCKTAIGNLYTEDNIEIFAEQISGYKENEARPQLSKLLSIIENDATYFSKIYCTEISRLGRDPRATRSLIDNLTDKKIPIFITSINKQTLDENGERDSTMNIILQVLMEFADSESKTMKKRSKSGLLQSVINGNAGGSKNLPYGYTKDENKKLIIDDEEAEIIKEIFNLYKQGNGFKAIANILNFKEVPTRTQKAFGNQLMKYKTEKTADKVTWTDVAIDKIIKNSIYYGQRRFKGNLYPAPAIIEEQLFRECNEITATKTHRNYLTTYTYLLKDLLICGCCGRNYFAKFKPVEGGDKVYICSSRLIKGGNCGNIGVNISLLESAIYEEFISSGRLANYIQMNKVDIFEELKTKISTLEIDLKIAQSDVAKKENEKKRLLDLYLADKIDSNAFEKKQSEINQSEFELTTKIDLLKEEIFQNKKILDKQSDKQTTTQMLIDAKDNRTELKTLFNQFISRIIINKLDAKTVLASVFITYGGKEIGHPIKLFLNIRGLISRPMKYEYISAIGIDYRPIYRRNILLNNPAKLLLEVEEKKIVYDPLGEIDDFLIINIPSENLIIIENTYPISKKS</sequence>
<keyword evidence="3" id="KW-0175">Coiled coil</keyword>
<dbReference type="RefSeq" id="WP_180856481.1">
    <property type="nucleotide sequence ID" value="NZ_CAIJDE010000028.1"/>
</dbReference>
<keyword evidence="1" id="KW-0238">DNA-binding</keyword>
<organism evidence="6 7">
    <name type="scientific">Flavobacterium panici</name>
    <dbReference type="NCBI Taxonomy" id="2654843"/>
    <lineage>
        <taxon>Bacteria</taxon>
        <taxon>Pseudomonadati</taxon>
        <taxon>Bacteroidota</taxon>
        <taxon>Flavobacteriia</taxon>
        <taxon>Flavobacteriales</taxon>
        <taxon>Flavobacteriaceae</taxon>
        <taxon>Flavobacterium</taxon>
    </lineage>
</organism>
<evidence type="ECO:0000256" key="1">
    <source>
        <dbReference type="ARBA" id="ARBA00023125"/>
    </source>
</evidence>
<dbReference type="Pfam" id="PF13408">
    <property type="entry name" value="Zn_ribbon_recom"/>
    <property type="match status" value="1"/>
</dbReference>
<dbReference type="SUPFAM" id="SSF53041">
    <property type="entry name" value="Resolvase-like"/>
    <property type="match status" value="1"/>
</dbReference>